<evidence type="ECO:0000313" key="4">
    <source>
        <dbReference type="EMBL" id="OGY97572.1"/>
    </source>
</evidence>
<evidence type="ECO:0000256" key="2">
    <source>
        <dbReference type="SAM" id="MobiDB-lite"/>
    </source>
</evidence>
<feature type="coiled-coil region" evidence="1">
    <location>
        <begin position="132"/>
        <end position="180"/>
    </location>
</feature>
<dbReference type="Proteomes" id="UP000179059">
    <property type="component" value="Unassembled WGS sequence"/>
</dbReference>
<feature type="region of interest" description="Disordered" evidence="2">
    <location>
        <begin position="189"/>
        <end position="211"/>
    </location>
</feature>
<comment type="caution">
    <text evidence="4">The sequence shown here is derived from an EMBL/GenBank/DDBJ whole genome shotgun (WGS) entry which is preliminary data.</text>
</comment>
<feature type="region of interest" description="Disordered" evidence="2">
    <location>
        <begin position="85"/>
        <end position="105"/>
    </location>
</feature>
<proteinExistence type="predicted"/>
<organism evidence="4 5">
    <name type="scientific">Candidatus Liptonbacteria bacterium RIFCSPHIGHO2_01_FULL_57_28</name>
    <dbReference type="NCBI Taxonomy" id="1798647"/>
    <lineage>
        <taxon>Bacteria</taxon>
        <taxon>Candidatus Liptoniibacteriota</taxon>
    </lineage>
</organism>
<protein>
    <recommendedName>
        <fullName evidence="6">DUF5667 domain-containing protein</fullName>
    </recommendedName>
</protein>
<evidence type="ECO:0000313" key="5">
    <source>
        <dbReference type="Proteomes" id="UP000179059"/>
    </source>
</evidence>
<evidence type="ECO:0000256" key="1">
    <source>
        <dbReference type="SAM" id="Coils"/>
    </source>
</evidence>
<feature type="chain" id="PRO_5009582241" description="DUF5667 domain-containing protein" evidence="3">
    <location>
        <begin position="21"/>
        <end position="211"/>
    </location>
</feature>
<evidence type="ECO:0000256" key="3">
    <source>
        <dbReference type="SAM" id="SignalP"/>
    </source>
</evidence>
<dbReference type="EMBL" id="MHKX01000030">
    <property type="protein sequence ID" value="OGY97572.1"/>
    <property type="molecule type" value="Genomic_DNA"/>
</dbReference>
<evidence type="ECO:0008006" key="6">
    <source>
        <dbReference type="Google" id="ProtNLM"/>
    </source>
</evidence>
<dbReference type="PROSITE" id="PS51257">
    <property type="entry name" value="PROKAR_LIPOPROTEIN"/>
    <property type="match status" value="1"/>
</dbReference>
<keyword evidence="3" id="KW-0732">Signal</keyword>
<feature type="signal peptide" evidence="3">
    <location>
        <begin position="1"/>
        <end position="20"/>
    </location>
</feature>
<dbReference type="AlphaFoldDB" id="A0A1G2C855"/>
<sequence>MRNRPLCLIMAGLIVISTSAGCGKKAKARAQMKEREQANATATAVAEILRPEISAVVSAETSEFSNRLDQVVARVEALEKAPGAGKPKLGLQAGKDLVGAPGEETSENLTSRELAILRAFNAKVPLFEDNLDAEFEVEAAVLEAEVKNAEAASAAAWKAAREAEEAAGKIDEEMRKVAQKAAMKERWRQKLGIKPPLPKVAAPDQNGPIKQ</sequence>
<gene>
    <name evidence="4" type="ORF">A2855_00205</name>
</gene>
<reference evidence="4 5" key="1">
    <citation type="journal article" date="2016" name="Nat. Commun.">
        <title>Thousands of microbial genomes shed light on interconnected biogeochemical processes in an aquifer system.</title>
        <authorList>
            <person name="Anantharaman K."/>
            <person name="Brown C.T."/>
            <person name="Hug L.A."/>
            <person name="Sharon I."/>
            <person name="Castelle C.J."/>
            <person name="Probst A.J."/>
            <person name="Thomas B.C."/>
            <person name="Singh A."/>
            <person name="Wilkins M.J."/>
            <person name="Karaoz U."/>
            <person name="Brodie E.L."/>
            <person name="Williams K.H."/>
            <person name="Hubbard S.S."/>
            <person name="Banfield J.F."/>
        </authorList>
    </citation>
    <scope>NUCLEOTIDE SEQUENCE [LARGE SCALE GENOMIC DNA]</scope>
</reference>
<keyword evidence="1" id="KW-0175">Coiled coil</keyword>
<name>A0A1G2C855_9BACT</name>
<accession>A0A1G2C855</accession>